<dbReference type="RefSeq" id="WP_350341379.1">
    <property type="nucleotide sequence ID" value="NZ_JAEKNR010000105.1"/>
</dbReference>
<dbReference type="EMBL" id="JAEKNR010000105">
    <property type="protein sequence ID" value="MBJ7598307.1"/>
    <property type="molecule type" value="Genomic_DNA"/>
</dbReference>
<dbReference type="Pfam" id="PF13384">
    <property type="entry name" value="HTH_23"/>
    <property type="match status" value="1"/>
</dbReference>
<evidence type="ECO:0000313" key="1">
    <source>
        <dbReference type="EMBL" id="MBJ7598307.1"/>
    </source>
</evidence>
<feature type="non-terminal residue" evidence="1">
    <location>
        <position position="88"/>
    </location>
</feature>
<reference evidence="1" key="1">
    <citation type="submission" date="2020-10" db="EMBL/GenBank/DDBJ databases">
        <title>Ca. Dormibacterota MAGs.</title>
        <authorList>
            <person name="Montgomery K."/>
        </authorList>
    </citation>
    <scope>NUCLEOTIDE SEQUENCE [LARGE SCALE GENOMIC DNA]</scope>
    <source>
        <strain evidence="1">SC8812_S17_10</strain>
    </source>
</reference>
<gene>
    <name evidence="1" type="ORF">JF922_09515</name>
</gene>
<sequence>MPQPYVTTPSDPRRFVRRHRYQEGPGFLFLATQNGRSPKHHAKPDLGEVRRRMRAIRLVSEAGIAAACSEVGCSPASVYRWLAAFEAR</sequence>
<evidence type="ECO:0000313" key="2">
    <source>
        <dbReference type="Proteomes" id="UP000612893"/>
    </source>
</evidence>
<proteinExistence type="predicted"/>
<comment type="caution">
    <text evidence="1">The sequence shown here is derived from an EMBL/GenBank/DDBJ whole genome shotgun (WGS) entry which is preliminary data.</text>
</comment>
<accession>A0A934K6Q0</accession>
<organism evidence="1 2">
    <name type="scientific">Candidatus Nephthysia bennettiae</name>
    <dbReference type="NCBI Taxonomy" id="3127016"/>
    <lineage>
        <taxon>Bacteria</taxon>
        <taxon>Bacillati</taxon>
        <taxon>Candidatus Dormiibacterota</taxon>
        <taxon>Candidatus Dormibacteria</taxon>
        <taxon>Candidatus Dormibacterales</taxon>
        <taxon>Candidatus Dormibacteraceae</taxon>
        <taxon>Candidatus Nephthysia</taxon>
    </lineage>
</organism>
<dbReference type="Proteomes" id="UP000612893">
    <property type="component" value="Unassembled WGS sequence"/>
</dbReference>
<keyword evidence="2" id="KW-1185">Reference proteome</keyword>
<name>A0A934K6Q0_9BACT</name>
<dbReference type="AlphaFoldDB" id="A0A934K6Q0"/>
<protein>
    <submittedName>
        <fullName evidence="1">Helix-turn-helix domain-containing protein</fullName>
    </submittedName>
</protein>